<dbReference type="AlphaFoldDB" id="A0A1V9YAG8"/>
<dbReference type="SMART" id="SM00233">
    <property type="entry name" value="PH"/>
    <property type="match status" value="1"/>
</dbReference>
<reference evidence="3 4" key="1">
    <citation type="journal article" date="2014" name="Genome Biol. Evol.">
        <title>The secreted proteins of Achlya hypogyna and Thraustotheca clavata identify the ancestral oomycete secretome and reveal gene acquisitions by horizontal gene transfer.</title>
        <authorList>
            <person name="Misner I."/>
            <person name="Blouin N."/>
            <person name="Leonard G."/>
            <person name="Richards T.A."/>
            <person name="Lane C.E."/>
        </authorList>
    </citation>
    <scope>NUCLEOTIDE SEQUENCE [LARGE SCALE GENOMIC DNA]</scope>
    <source>
        <strain evidence="3 4">ATCC 48635</strain>
    </source>
</reference>
<dbReference type="InterPro" id="IPR011993">
    <property type="entry name" value="PH-like_dom_sf"/>
</dbReference>
<keyword evidence="4" id="KW-1185">Reference proteome</keyword>
<dbReference type="SUPFAM" id="SSF50729">
    <property type="entry name" value="PH domain-like"/>
    <property type="match status" value="1"/>
</dbReference>
<feature type="compositionally biased region" description="Basic and acidic residues" evidence="1">
    <location>
        <begin position="352"/>
        <end position="361"/>
    </location>
</feature>
<dbReference type="Pfam" id="PF00169">
    <property type="entry name" value="PH"/>
    <property type="match status" value="1"/>
</dbReference>
<dbReference type="OrthoDB" id="161682at2759"/>
<organism evidence="3 4">
    <name type="scientific">Achlya hypogyna</name>
    <name type="common">Oomycete</name>
    <name type="synonym">Protoachlya hypogyna</name>
    <dbReference type="NCBI Taxonomy" id="1202772"/>
    <lineage>
        <taxon>Eukaryota</taxon>
        <taxon>Sar</taxon>
        <taxon>Stramenopiles</taxon>
        <taxon>Oomycota</taxon>
        <taxon>Saprolegniomycetes</taxon>
        <taxon>Saprolegniales</taxon>
        <taxon>Achlyaceae</taxon>
        <taxon>Achlya</taxon>
    </lineage>
</organism>
<proteinExistence type="predicted"/>
<dbReference type="InterPro" id="IPR001849">
    <property type="entry name" value="PH_domain"/>
</dbReference>
<name>A0A1V9YAG8_ACHHY</name>
<dbReference type="EMBL" id="JNBR01002424">
    <property type="protein sequence ID" value="OQR82717.1"/>
    <property type="molecule type" value="Genomic_DNA"/>
</dbReference>
<evidence type="ECO:0000259" key="2">
    <source>
        <dbReference type="PROSITE" id="PS50003"/>
    </source>
</evidence>
<feature type="region of interest" description="Disordered" evidence="1">
    <location>
        <begin position="339"/>
        <end position="387"/>
    </location>
</feature>
<sequence>MLTTEHAPFVRRDSGYFQRESLVYAHAPASTLFEKHLEDVYSSTAPIDGTAFFETAGYYDSLESNTVHVFMNYVGIKSFWGEEGKPAPNHNARVISEAEQFEEVEENACLTELFNEYMQSQAAVSKIQHETTKFKASVNQALQGVKNTIQAIERLRLTMLCESANDGYETEDSELGSEASFADSVCLAGMHNSPSTLQPYFGHLRILKNSGFHFLSSWHKRWFYLDFAKGELLFFKRSYWKIPKGKLEMKSVTKIAPLNKTDFQLELLGGFSCLVRASSMEKMELWVNLLLYARRQARANESASQRPIATSAFTHHAPSLNSTTVPSLNPNQRTVAWLENQPYSSNTTPRSAESRPVEAARRRGQQQRASSWAGGKKLAAYSMPSAA</sequence>
<dbReference type="CDD" id="cd00821">
    <property type="entry name" value="PH"/>
    <property type="match status" value="1"/>
</dbReference>
<accession>A0A1V9YAG8</accession>
<evidence type="ECO:0000256" key="1">
    <source>
        <dbReference type="SAM" id="MobiDB-lite"/>
    </source>
</evidence>
<gene>
    <name evidence="3" type="ORF">ACHHYP_15616</name>
</gene>
<evidence type="ECO:0000313" key="4">
    <source>
        <dbReference type="Proteomes" id="UP000243579"/>
    </source>
</evidence>
<comment type="caution">
    <text evidence="3">The sequence shown here is derived from an EMBL/GenBank/DDBJ whole genome shotgun (WGS) entry which is preliminary data.</text>
</comment>
<dbReference type="Gene3D" id="2.30.29.30">
    <property type="entry name" value="Pleckstrin-homology domain (PH domain)/Phosphotyrosine-binding domain (PTB)"/>
    <property type="match status" value="1"/>
</dbReference>
<feature type="compositionally biased region" description="Polar residues" evidence="1">
    <location>
        <begin position="341"/>
        <end position="351"/>
    </location>
</feature>
<dbReference type="PROSITE" id="PS50003">
    <property type="entry name" value="PH_DOMAIN"/>
    <property type="match status" value="1"/>
</dbReference>
<feature type="domain" description="PH" evidence="2">
    <location>
        <begin position="206"/>
        <end position="295"/>
    </location>
</feature>
<dbReference type="Proteomes" id="UP000243579">
    <property type="component" value="Unassembled WGS sequence"/>
</dbReference>
<evidence type="ECO:0000313" key="3">
    <source>
        <dbReference type="EMBL" id="OQR82717.1"/>
    </source>
</evidence>
<protein>
    <recommendedName>
        <fullName evidence="2">PH domain-containing protein</fullName>
    </recommendedName>
</protein>